<dbReference type="GO" id="GO:0005886">
    <property type="term" value="C:plasma membrane"/>
    <property type="evidence" value="ECO:0007669"/>
    <property type="project" value="UniProtKB-SubCell"/>
</dbReference>
<dbReference type="InterPro" id="IPR007387">
    <property type="entry name" value="TRAP_DctQ"/>
</dbReference>
<keyword evidence="7 9" id="KW-0472">Membrane</keyword>
<dbReference type="Pfam" id="PF04290">
    <property type="entry name" value="DctQ"/>
    <property type="match status" value="1"/>
</dbReference>
<evidence type="ECO:0000256" key="5">
    <source>
        <dbReference type="ARBA" id="ARBA00022692"/>
    </source>
</evidence>
<comment type="subunit">
    <text evidence="9">The complex comprises the extracytoplasmic solute receptor protein and the two transmembrane proteins.</text>
</comment>
<dbReference type="InterPro" id="IPR055348">
    <property type="entry name" value="DctQ"/>
</dbReference>
<evidence type="ECO:0000256" key="7">
    <source>
        <dbReference type="ARBA" id="ARBA00023136"/>
    </source>
</evidence>
<evidence type="ECO:0000256" key="9">
    <source>
        <dbReference type="RuleBase" id="RU369079"/>
    </source>
</evidence>
<dbReference type="Proteomes" id="UP000186216">
    <property type="component" value="Unassembled WGS sequence"/>
</dbReference>
<evidence type="ECO:0000256" key="3">
    <source>
        <dbReference type="ARBA" id="ARBA00022475"/>
    </source>
</evidence>
<evidence type="ECO:0000256" key="4">
    <source>
        <dbReference type="ARBA" id="ARBA00022519"/>
    </source>
</evidence>
<keyword evidence="4 9" id="KW-0997">Cell inner membrane</keyword>
<protein>
    <recommendedName>
        <fullName evidence="9">TRAP transporter small permease protein</fullName>
    </recommendedName>
</protein>
<keyword evidence="3" id="KW-1003">Cell membrane</keyword>
<evidence type="ECO:0000256" key="8">
    <source>
        <dbReference type="ARBA" id="ARBA00038436"/>
    </source>
</evidence>
<reference evidence="11 12" key="1">
    <citation type="submission" date="2017-01" db="EMBL/GenBank/DDBJ databases">
        <authorList>
            <person name="Varghese N."/>
            <person name="Submissions S."/>
        </authorList>
    </citation>
    <scope>NUCLEOTIDE SEQUENCE [LARGE SCALE GENOMIC DNA]</scope>
    <source>
        <strain evidence="11 12">DSM 18447</strain>
    </source>
</reference>
<evidence type="ECO:0000259" key="10">
    <source>
        <dbReference type="Pfam" id="PF04290"/>
    </source>
</evidence>
<evidence type="ECO:0000256" key="2">
    <source>
        <dbReference type="ARBA" id="ARBA00022448"/>
    </source>
</evidence>
<evidence type="ECO:0000313" key="11">
    <source>
        <dbReference type="EMBL" id="SIS66070.1"/>
    </source>
</evidence>
<keyword evidence="6 9" id="KW-1133">Transmembrane helix</keyword>
<comment type="caution">
    <text evidence="9">Lacks conserved residue(s) required for the propagation of feature annotation.</text>
</comment>
<feature type="domain" description="Tripartite ATP-independent periplasmic transporters DctQ component" evidence="10">
    <location>
        <begin position="26"/>
        <end position="154"/>
    </location>
</feature>
<dbReference type="GO" id="GO:0022857">
    <property type="term" value="F:transmembrane transporter activity"/>
    <property type="evidence" value="ECO:0007669"/>
    <property type="project" value="UniProtKB-UniRule"/>
</dbReference>
<sequence length="160" mass="17430">MLALAAFVSAVERVTRGAAALCLAAMLALVLAQVGLRYSGAGVPAFTEELARYAMIWMTLLAMAVAVREGSHIGIDFIPATLRAKAPRAAKWLEAMFDLLSVALFIILIWQGIDMVSFAFVQRSEGLQIRLAYPYVIMPIAFLLAALFALSRRLLEREAA</sequence>
<dbReference type="EMBL" id="FTOU01000002">
    <property type="protein sequence ID" value="SIS66070.1"/>
    <property type="molecule type" value="Genomic_DNA"/>
</dbReference>
<dbReference type="PANTHER" id="PTHR35011:SF2">
    <property type="entry name" value="2,3-DIKETO-L-GULONATE TRAP TRANSPORTER SMALL PERMEASE PROTEIN YIAM"/>
    <property type="match status" value="1"/>
</dbReference>
<gene>
    <name evidence="11" type="ORF">SAMN05421772_102352</name>
</gene>
<organism evidence="11 12">
    <name type="scientific">Paracoccus saliphilus</name>
    <dbReference type="NCBI Taxonomy" id="405559"/>
    <lineage>
        <taxon>Bacteria</taxon>
        <taxon>Pseudomonadati</taxon>
        <taxon>Pseudomonadota</taxon>
        <taxon>Alphaproteobacteria</taxon>
        <taxon>Rhodobacterales</taxon>
        <taxon>Paracoccaceae</taxon>
        <taxon>Paracoccus</taxon>
    </lineage>
</organism>
<feature type="transmembrane region" description="Helical" evidence="9">
    <location>
        <begin position="99"/>
        <end position="120"/>
    </location>
</feature>
<evidence type="ECO:0000313" key="12">
    <source>
        <dbReference type="Proteomes" id="UP000186216"/>
    </source>
</evidence>
<dbReference type="GO" id="GO:0015740">
    <property type="term" value="P:C4-dicarboxylate transport"/>
    <property type="evidence" value="ECO:0007669"/>
    <property type="project" value="TreeGrafter"/>
</dbReference>
<comment type="function">
    <text evidence="9">Part of the tripartite ATP-independent periplasmic (TRAP) transport system.</text>
</comment>
<accession>A0AA45W2D6</accession>
<evidence type="ECO:0000256" key="1">
    <source>
        <dbReference type="ARBA" id="ARBA00004429"/>
    </source>
</evidence>
<comment type="similarity">
    <text evidence="8 9">Belongs to the TRAP transporter small permease family.</text>
</comment>
<feature type="transmembrane region" description="Helical" evidence="9">
    <location>
        <begin position="132"/>
        <end position="150"/>
    </location>
</feature>
<dbReference type="PANTHER" id="PTHR35011">
    <property type="entry name" value="2,3-DIKETO-L-GULONATE TRAP TRANSPORTER SMALL PERMEASE PROTEIN YIAM"/>
    <property type="match status" value="1"/>
</dbReference>
<keyword evidence="2 9" id="KW-0813">Transport</keyword>
<feature type="transmembrane region" description="Helical" evidence="9">
    <location>
        <begin position="56"/>
        <end position="78"/>
    </location>
</feature>
<name>A0AA45W2D6_9RHOB</name>
<evidence type="ECO:0000256" key="6">
    <source>
        <dbReference type="ARBA" id="ARBA00022989"/>
    </source>
</evidence>
<proteinExistence type="inferred from homology"/>
<comment type="caution">
    <text evidence="11">The sequence shown here is derived from an EMBL/GenBank/DDBJ whole genome shotgun (WGS) entry which is preliminary data.</text>
</comment>
<comment type="subcellular location">
    <subcellularLocation>
        <location evidence="1 9">Cell inner membrane</location>
        <topology evidence="1 9">Multi-pass membrane protein</topology>
    </subcellularLocation>
</comment>
<keyword evidence="5 9" id="KW-0812">Transmembrane</keyword>
<dbReference type="RefSeq" id="WP_076523563.1">
    <property type="nucleotide sequence ID" value="NZ_CP067140.1"/>
</dbReference>
<dbReference type="AlphaFoldDB" id="A0AA45W2D6"/>